<evidence type="ECO:0000256" key="1">
    <source>
        <dbReference type="SAM" id="Phobius"/>
    </source>
</evidence>
<name>M5AG83_LEVBR</name>
<dbReference type="EMBL" id="AP012167">
    <property type="protein sequence ID" value="BAN07823.1"/>
    <property type="molecule type" value="Genomic_DNA"/>
</dbReference>
<keyword evidence="1" id="KW-0812">Transmembrane</keyword>
<accession>M5AG83</accession>
<dbReference type="Proteomes" id="UP000012042">
    <property type="component" value="Chromosome"/>
</dbReference>
<dbReference type="InterPro" id="IPR049731">
    <property type="entry name" value="LVIS_2131-like"/>
</dbReference>
<proteinExistence type="predicted"/>
<sequence length="226" mass="25783">MNLVSLIDKADFWKGTGKMKSTWNLVGMALWVLVLVTLIWMVHDMRVRRIRLIVKEHHSFSWRNLAISTIELVVWLLFFGGMSYTTFFQNVNQLGDRVTQTTRYEPLVINTGSGSGSAYYVTVDNSTGKQPVQTYTYLTEGEKYEVSSTDSTVSDGKKAINLPASAYKWDAKKVAKYDQRHQKAWVGVVETTYKKTFVNGIGLHAGRLASRFTLIRIPDHSFMLRK</sequence>
<evidence type="ECO:0000313" key="3">
    <source>
        <dbReference type="Proteomes" id="UP000012042"/>
    </source>
</evidence>
<keyword evidence="1" id="KW-0472">Membrane</keyword>
<evidence type="ECO:0000313" key="2">
    <source>
        <dbReference type="EMBL" id="BAN07823.1"/>
    </source>
</evidence>
<dbReference type="HOGENOM" id="CLU_094536_0_0_9"/>
<organism evidence="2 3">
    <name type="scientific">Levilactobacillus brevis KB290</name>
    <dbReference type="NCBI Taxonomy" id="1001583"/>
    <lineage>
        <taxon>Bacteria</taxon>
        <taxon>Bacillati</taxon>
        <taxon>Bacillota</taxon>
        <taxon>Bacilli</taxon>
        <taxon>Lactobacillales</taxon>
        <taxon>Lactobacillaceae</taxon>
        <taxon>Levilactobacillus</taxon>
    </lineage>
</organism>
<dbReference type="NCBIfam" id="NF040508">
    <property type="entry name" value="LVIS_2131_fam"/>
    <property type="match status" value="1"/>
</dbReference>
<reference evidence="2 3" key="1">
    <citation type="journal article" date="2013" name="PLoS ONE">
        <title>Genomic Analysis by Deep Sequencing of the Probiotic Lactobacillus brevis KB290 Harboring Nine Plasmids Reveals Genomic Stability.</title>
        <authorList>
            <person name="Fukao M."/>
            <person name="Oshima K."/>
            <person name="Morita H."/>
            <person name="Toh H."/>
            <person name="Suda W."/>
            <person name="Kim S.W."/>
            <person name="Suzuki S."/>
            <person name="Yakabe T."/>
            <person name="Hattori M."/>
            <person name="Yajima N."/>
        </authorList>
    </citation>
    <scope>NUCLEOTIDE SEQUENCE [LARGE SCALE GENOMIC DNA]</scope>
    <source>
        <strain evidence="2 3">KB290</strain>
    </source>
</reference>
<dbReference type="KEGG" id="lbk:LVISKB_2188"/>
<dbReference type="AlphaFoldDB" id="M5AG83"/>
<feature type="transmembrane region" description="Helical" evidence="1">
    <location>
        <begin position="23"/>
        <end position="43"/>
    </location>
</feature>
<keyword evidence="1" id="KW-1133">Transmembrane helix</keyword>
<feature type="transmembrane region" description="Helical" evidence="1">
    <location>
        <begin position="64"/>
        <end position="84"/>
    </location>
</feature>
<gene>
    <name evidence="2" type="ORF">LVISKB_2188</name>
</gene>
<dbReference type="PATRIC" id="fig|1001583.3.peg.2172"/>
<protein>
    <submittedName>
        <fullName evidence="2">Uncharacterized protein</fullName>
    </submittedName>
</protein>